<sequence>MLGRVISGRRIWGVKLAHGVALSLQYRHL</sequence>
<accession>A0A8S5R924</accession>
<evidence type="ECO:0000313" key="1">
    <source>
        <dbReference type="EMBL" id="DAE27650.1"/>
    </source>
</evidence>
<organism evidence="1">
    <name type="scientific">virus sp. ct6zJ3</name>
    <dbReference type="NCBI Taxonomy" id="2826792"/>
    <lineage>
        <taxon>Viruses</taxon>
    </lineage>
</organism>
<name>A0A8S5R924_9VIRU</name>
<dbReference type="EMBL" id="BK015844">
    <property type="protein sequence ID" value="DAE27650.1"/>
    <property type="molecule type" value="Genomic_DNA"/>
</dbReference>
<reference evidence="1" key="1">
    <citation type="journal article" date="2021" name="Proc. Natl. Acad. Sci. U.S.A.">
        <title>A Catalog of Tens of Thousands of Viruses from Human Metagenomes Reveals Hidden Associations with Chronic Diseases.</title>
        <authorList>
            <person name="Tisza M.J."/>
            <person name="Buck C.B."/>
        </authorList>
    </citation>
    <scope>NUCLEOTIDE SEQUENCE</scope>
    <source>
        <strain evidence="1">Ct6zJ3</strain>
    </source>
</reference>
<protein>
    <submittedName>
        <fullName evidence="1">Uncharacterized protein</fullName>
    </submittedName>
</protein>
<proteinExistence type="predicted"/>